<dbReference type="Proteomes" id="UP001458880">
    <property type="component" value="Unassembled WGS sequence"/>
</dbReference>
<keyword evidence="1" id="KW-0732">Signal</keyword>
<dbReference type="EMBL" id="JASPKY010000290">
    <property type="protein sequence ID" value="KAK9710631.1"/>
    <property type="molecule type" value="Genomic_DNA"/>
</dbReference>
<reference evidence="2 3" key="1">
    <citation type="journal article" date="2024" name="BMC Genomics">
        <title>De novo assembly and annotation of Popillia japonica's genome with initial clues to its potential as an invasive pest.</title>
        <authorList>
            <person name="Cucini C."/>
            <person name="Boschi S."/>
            <person name="Funari R."/>
            <person name="Cardaioli E."/>
            <person name="Iannotti N."/>
            <person name="Marturano G."/>
            <person name="Paoli F."/>
            <person name="Bruttini M."/>
            <person name="Carapelli A."/>
            <person name="Frati F."/>
            <person name="Nardi F."/>
        </authorList>
    </citation>
    <scope>NUCLEOTIDE SEQUENCE [LARGE SCALE GENOMIC DNA]</scope>
    <source>
        <strain evidence="2">DMR45628</strain>
    </source>
</reference>
<sequence length="125" mass="14554">MFSTWKVVYLALPLLNLRRLAYQLAQRNKLTHKFNRDSEIAPLVWLKGFLKRHQTKLRSPEPTSAARAMGFNQVAVGKFFDLLTSLIEKYNFRPTRIYNVDETGLTHRPYGGRSLCATFFNIPTY</sequence>
<name>A0AAW1K195_POPJA</name>
<protein>
    <recommendedName>
        <fullName evidence="4">Transposase</fullName>
    </recommendedName>
</protein>
<evidence type="ECO:0008006" key="4">
    <source>
        <dbReference type="Google" id="ProtNLM"/>
    </source>
</evidence>
<evidence type="ECO:0000313" key="3">
    <source>
        <dbReference type="Proteomes" id="UP001458880"/>
    </source>
</evidence>
<evidence type="ECO:0000313" key="2">
    <source>
        <dbReference type="EMBL" id="KAK9710631.1"/>
    </source>
</evidence>
<dbReference type="AlphaFoldDB" id="A0AAW1K195"/>
<proteinExistence type="predicted"/>
<evidence type="ECO:0000256" key="1">
    <source>
        <dbReference type="SAM" id="SignalP"/>
    </source>
</evidence>
<accession>A0AAW1K195</accession>
<organism evidence="2 3">
    <name type="scientific">Popillia japonica</name>
    <name type="common">Japanese beetle</name>
    <dbReference type="NCBI Taxonomy" id="7064"/>
    <lineage>
        <taxon>Eukaryota</taxon>
        <taxon>Metazoa</taxon>
        <taxon>Ecdysozoa</taxon>
        <taxon>Arthropoda</taxon>
        <taxon>Hexapoda</taxon>
        <taxon>Insecta</taxon>
        <taxon>Pterygota</taxon>
        <taxon>Neoptera</taxon>
        <taxon>Endopterygota</taxon>
        <taxon>Coleoptera</taxon>
        <taxon>Polyphaga</taxon>
        <taxon>Scarabaeiformia</taxon>
        <taxon>Scarabaeidae</taxon>
        <taxon>Rutelinae</taxon>
        <taxon>Popillia</taxon>
    </lineage>
</organism>
<comment type="caution">
    <text evidence="2">The sequence shown here is derived from an EMBL/GenBank/DDBJ whole genome shotgun (WGS) entry which is preliminary data.</text>
</comment>
<gene>
    <name evidence="2" type="ORF">QE152_g25913</name>
</gene>
<feature type="chain" id="PRO_5043441393" description="Transposase" evidence="1">
    <location>
        <begin position="22"/>
        <end position="125"/>
    </location>
</feature>
<keyword evidence="3" id="KW-1185">Reference proteome</keyword>
<feature type="signal peptide" evidence="1">
    <location>
        <begin position="1"/>
        <end position="21"/>
    </location>
</feature>